<dbReference type="AlphaFoldDB" id="L0DMK2"/>
<reference evidence="2 3" key="1">
    <citation type="submission" date="2012-02" db="EMBL/GenBank/DDBJ databases">
        <title>Complete sequence of chromosome of Singulisphaera acidiphila DSM 18658.</title>
        <authorList>
            <consortium name="US DOE Joint Genome Institute (JGI-PGF)"/>
            <person name="Lucas S."/>
            <person name="Copeland A."/>
            <person name="Lapidus A."/>
            <person name="Glavina del Rio T."/>
            <person name="Dalin E."/>
            <person name="Tice H."/>
            <person name="Bruce D."/>
            <person name="Goodwin L."/>
            <person name="Pitluck S."/>
            <person name="Peters L."/>
            <person name="Ovchinnikova G."/>
            <person name="Chertkov O."/>
            <person name="Kyrpides N."/>
            <person name="Mavromatis K."/>
            <person name="Ivanova N."/>
            <person name="Brettin T."/>
            <person name="Detter J.C."/>
            <person name="Han C."/>
            <person name="Larimer F."/>
            <person name="Land M."/>
            <person name="Hauser L."/>
            <person name="Markowitz V."/>
            <person name="Cheng J.-F."/>
            <person name="Hugenholtz P."/>
            <person name="Woyke T."/>
            <person name="Wu D."/>
            <person name="Tindall B."/>
            <person name="Pomrenke H."/>
            <person name="Brambilla E."/>
            <person name="Klenk H.-P."/>
            <person name="Eisen J.A."/>
        </authorList>
    </citation>
    <scope>NUCLEOTIDE SEQUENCE [LARGE SCALE GENOMIC DNA]</scope>
    <source>
        <strain evidence="3">ATCC BAA-1392 / DSM 18658 / VKM B-2454 / MOB10</strain>
    </source>
</reference>
<organism evidence="2 3">
    <name type="scientific">Singulisphaera acidiphila (strain ATCC BAA-1392 / DSM 18658 / VKM B-2454 / MOB10)</name>
    <dbReference type="NCBI Taxonomy" id="886293"/>
    <lineage>
        <taxon>Bacteria</taxon>
        <taxon>Pseudomonadati</taxon>
        <taxon>Planctomycetota</taxon>
        <taxon>Planctomycetia</taxon>
        <taxon>Isosphaerales</taxon>
        <taxon>Isosphaeraceae</taxon>
        <taxon>Singulisphaera</taxon>
    </lineage>
</organism>
<gene>
    <name evidence="2" type="ordered locus">Sinac_6539</name>
</gene>
<proteinExistence type="predicted"/>
<dbReference type="HOGENOM" id="CLU_1593441_0_0_0"/>
<evidence type="ECO:0000256" key="1">
    <source>
        <dbReference type="SAM" id="MobiDB-lite"/>
    </source>
</evidence>
<evidence type="ECO:0000313" key="3">
    <source>
        <dbReference type="Proteomes" id="UP000010798"/>
    </source>
</evidence>
<name>L0DMK2_SINAD</name>
<dbReference type="Proteomes" id="UP000010798">
    <property type="component" value="Chromosome"/>
</dbReference>
<keyword evidence="3" id="KW-1185">Reference proteome</keyword>
<evidence type="ECO:0000313" key="2">
    <source>
        <dbReference type="EMBL" id="AGA30614.1"/>
    </source>
</evidence>
<protein>
    <submittedName>
        <fullName evidence="2">Uncharacterized protein</fullName>
    </submittedName>
</protein>
<dbReference type="eggNOG" id="ENOG502ZEQT">
    <property type="taxonomic scope" value="Bacteria"/>
</dbReference>
<sequence length="167" mass="19204">MAKPSHNQKRKAKLKKRAERSRKHEPLAYAGKKYKTDEFAPAFFRTEVGIYESYVMCDSKLTDDNVEEAIEQLVLQMREGPLPPDSETDEGEDDLIIANIRRNWQDLEAAGELPGRNDLIGILRTILHSIEFWRLQSLHPQGYLHFIEGFVKKAGVTVQRVIPTLDE</sequence>
<feature type="region of interest" description="Disordered" evidence="1">
    <location>
        <begin position="1"/>
        <end position="27"/>
    </location>
</feature>
<accession>L0DMK2</accession>
<dbReference type="EMBL" id="CP003364">
    <property type="protein sequence ID" value="AGA30614.1"/>
    <property type="molecule type" value="Genomic_DNA"/>
</dbReference>
<feature type="compositionally biased region" description="Basic residues" evidence="1">
    <location>
        <begin position="1"/>
        <end position="23"/>
    </location>
</feature>
<dbReference type="RefSeq" id="WP_015249697.1">
    <property type="nucleotide sequence ID" value="NC_019892.1"/>
</dbReference>
<dbReference type="OrthoDB" id="285587at2"/>
<dbReference type="KEGG" id="saci:Sinac_6539"/>